<gene>
    <name evidence="1" type="ORF">SAMN04488239_116105</name>
</gene>
<name>A0A1G7BJF1_9RHOB</name>
<dbReference type="AlphaFoldDB" id="A0A1G7BJF1"/>
<keyword evidence="2" id="KW-1185">Reference proteome</keyword>
<organism evidence="1 2">
    <name type="scientific">Ruegeria marina</name>
    <dbReference type="NCBI Taxonomy" id="639004"/>
    <lineage>
        <taxon>Bacteria</taxon>
        <taxon>Pseudomonadati</taxon>
        <taxon>Pseudomonadota</taxon>
        <taxon>Alphaproteobacteria</taxon>
        <taxon>Rhodobacterales</taxon>
        <taxon>Roseobacteraceae</taxon>
        <taxon>Ruegeria</taxon>
    </lineage>
</organism>
<proteinExistence type="predicted"/>
<dbReference type="EMBL" id="FMZV01000016">
    <property type="protein sequence ID" value="SDE26820.1"/>
    <property type="molecule type" value="Genomic_DNA"/>
</dbReference>
<dbReference type="RefSeq" id="WP_143028602.1">
    <property type="nucleotide sequence ID" value="NZ_FMZV01000016.1"/>
</dbReference>
<sequence>MSRQRSPMLAVLGFPVRMVRSLPRTVLALLVIGGLLFSIAVLTHSGLNRATSELLSAAGLSTVAERSAAAAAQEREADRIAAESATQEATEQAARAARAEAEAVALAAAQAVAAHTQAQHDLALLTARQVRDRLVQQVDRNIDAAFAEAIPVTGIAVIAAGLARDVKDSCDTARDLAGLEAALGTGGDPAEAHRLAIDAYSCADILPGPDEVPTRDEIWEQVVQAPEMVWEKARNSFPDLSEVDWRSNVAQSADYLRAQADKLEPAARGLLSDWFGRKERQSEPEAHE</sequence>
<dbReference type="Proteomes" id="UP000199628">
    <property type="component" value="Unassembled WGS sequence"/>
</dbReference>
<reference evidence="2" key="1">
    <citation type="submission" date="2016-10" db="EMBL/GenBank/DDBJ databases">
        <authorList>
            <person name="Varghese N."/>
            <person name="Submissions S."/>
        </authorList>
    </citation>
    <scope>NUCLEOTIDE SEQUENCE [LARGE SCALE GENOMIC DNA]</scope>
    <source>
        <strain evidence="2">CGMCC 1.9108</strain>
    </source>
</reference>
<protein>
    <submittedName>
        <fullName evidence="1">Uncharacterized protein</fullName>
    </submittedName>
</protein>
<dbReference type="STRING" id="639004.SAMN04488239_116105"/>
<dbReference type="OrthoDB" id="7874911at2"/>
<evidence type="ECO:0000313" key="2">
    <source>
        <dbReference type="Proteomes" id="UP000199628"/>
    </source>
</evidence>
<evidence type="ECO:0000313" key="1">
    <source>
        <dbReference type="EMBL" id="SDE26820.1"/>
    </source>
</evidence>
<accession>A0A1G7BJF1</accession>